<gene>
    <name evidence="2" type="ORF">ACFO9K_19435</name>
</gene>
<dbReference type="AlphaFoldDB" id="A0ABD5Q6W6"/>
<protein>
    <submittedName>
        <fullName evidence="2">Uncharacterized protein</fullName>
    </submittedName>
</protein>
<dbReference type="RefSeq" id="WP_254267966.1">
    <property type="nucleotide sequence ID" value="NZ_CP100400.1"/>
</dbReference>
<dbReference type="GeneID" id="73046469"/>
<evidence type="ECO:0000256" key="1">
    <source>
        <dbReference type="SAM" id="Phobius"/>
    </source>
</evidence>
<accession>A0ABD5Q6W6</accession>
<dbReference type="EMBL" id="JBHSHT010000002">
    <property type="protein sequence ID" value="MFC4826434.1"/>
    <property type="molecule type" value="Genomic_DNA"/>
</dbReference>
<proteinExistence type="predicted"/>
<evidence type="ECO:0000313" key="3">
    <source>
        <dbReference type="Proteomes" id="UP001595945"/>
    </source>
</evidence>
<keyword evidence="3" id="KW-1185">Reference proteome</keyword>
<name>A0ABD5Q6W6_9EURY</name>
<keyword evidence="1" id="KW-0812">Transmembrane</keyword>
<reference evidence="2 3" key="1">
    <citation type="journal article" date="2019" name="Int. J. Syst. Evol. Microbiol.">
        <title>The Global Catalogue of Microorganisms (GCM) 10K type strain sequencing project: providing services to taxonomists for standard genome sequencing and annotation.</title>
        <authorList>
            <consortium name="The Broad Institute Genomics Platform"/>
            <consortium name="The Broad Institute Genome Sequencing Center for Infectious Disease"/>
            <person name="Wu L."/>
            <person name="Ma J."/>
        </authorList>
    </citation>
    <scope>NUCLEOTIDE SEQUENCE [LARGE SCALE GENOMIC DNA]</scope>
    <source>
        <strain evidence="2 3">XZYJ18</strain>
    </source>
</reference>
<feature type="transmembrane region" description="Helical" evidence="1">
    <location>
        <begin position="35"/>
        <end position="55"/>
    </location>
</feature>
<organism evidence="2 3">
    <name type="scientific">Halorussus aquaticus</name>
    <dbReference type="NCBI Taxonomy" id="2953748"/>
    <lineage>
        <taxon>Archaea</taxon>
        <taxon>Methanobacteriati</taxon>
        <taxon>Methanobacteriota</taxon>
        <taxon>Stenosarchaea group</taxon>
        <taxon>Halobacteria</taxon>
        <taxon>Halobacteriales</taxon>
        <taxon>Haladaptataceae</taxon>
        <taxon>Halorussus</taxon>
    </lineage>
</organism>
<comment type="caution">
    <text evidence="2">The sequence shown here is derived from an EMBL/GenBank/DDBJ whole genome shotgun (WGS) entry which is preliminary data.</text>
</comment>
<sequence length="61" mass="6725">MNLTDRLLALAVYFLALITLQLTSPATSDTFRTLASGTSILVLYGMPLYLLAQFLESRVSE</sequence>
<keyword evidence="1" id="KW-0472">Membrane</keyword>
<keyword evidence="1" id="KW-1133">Transmembrane helix</keyword>
<dbReference type="Proteomes" id="UP001595945">
    <property type="component" value="Unassembled WGS sequence"/>
</dbReference>
<evidence type="ECO:0000313" key="2">
    <source>
        <dbReference type="EMBL" id="MFC4826434.1"/>
    </source>
</evidence>